<evidence type="ECO:0000256" key="4">
    <source>
        <dbReference type="RuleBase" id="RU000454"/>
    </source>
</evidence>
<evidence type="ECO:0000256" key="6">
    <source>
        <dbReference type="SAM" id="SignalP"/>
    </source>
</evidence>
<dbReference type="GO" id="GO:0006508">
    <property type="term" value="P:proteolysis"/>
    <property type="evidence" value="ECO:0007669"/>
    <property type="project" value="UniProtKB-KW"/>
</dbReference>
<sequence>MPRTSTVALATLVILYSIVGDRGAHGLQVDLRRQRLPGKQVLPKAQRRSDTFQSFDRGDTLGYAVDLLIGERSFSFLLDSGSSDLWVNRTGIPVDDPSLGFNFSGPRMNVTLAYGQGTATGPVVFAPFTLGSYSIPSQALLDVDQSTDQELLFANGISGLVGLGFGGTQTSRIQKALTQADASLNIAAQTVLANVFAADPSGRTFIAFDLGRDDHVSTTPDATFSINEVPNAFLAAVNAATPLPAVRNLQAGDDPRWIVSVDSLVLAGKTVPTTSSFTDAPGGRALGLLDTGTSGARLPPDVVNAIYSSIPGAKLVKSTDPSGTIPDLWLVPCTARISVSFVFGGQPIFIDPRDFVSTIPLTFKGAKTTICINSLPVEDGIKLPSFGFLLGDSFLRNAFTLYNYNGNLDFDVNRPTQPFALLVPKTKEITDDAEYKASRQALLAGLPPEADTTDPDLVPAIQAELSAGSDGAGGQPPTGTMGASASPAKPSDSNPTSKDSSAASRASSTLGAGAIAVLGLLLAGVVV</sequence>
<dbReference type="PANTHER" id="PTHR47966">
    <property type="entry name" value="BETA-SITE APP-CLEAVING ENZYME, ISOFORM A-RELATED"/>
    <property type="match status" value="1"/>
</dbReference>
<feature type="domain" description="UBA" evidence="7">
    <location>
        <begin position="146"/>
        <end position="194"/>
    </location>
</feature>
<name>A0A165EJ33_EXIGL</name>
<dbReference type="PRINTS" id="PR00792">
    <property type="entry name" value="PEPSIN"/>
</dbReference>
<protein>
    <submittedName>
        <fullName evidence="9">Acid protease</fullName>
    </submittedName>
</protein>
<evidence type="ECO:0000256" key="1">
    <source>
        <dbReference type="ARBA" id="ARBA00007447"/>
    </source>
</evidence>
<reference evidence="9 10" key="1">
    <citation type="journal article" date="2016" name="Mol. Biol. Evol.">
        <title>Comparative Genomics of Early-Diverging Mushroom-Forming Fungi Provides Insights into the Origins of Lignocellulose Decay Capabilities.</title>
        <authorList>
            <person name="Nagy L.G."/>
            <person name="Riley R."/>
            <person name="Tritt A."/>
            <person name="Adam C."/>
            <person name="Daum C."/>
            <person name="Floudas D."/>
            <person name="Sun H."/>
            <person name="Yadav J.S."/>
            <person name="Pangilinan J."/>
            <person name="Larsson K.H."/>
            <person name="Matsuura K."/>
            <person name="Barry K."/>
            <person name="Labutti K."/>
            <person name="Kuo R."/>
            <person name="Ohm R.A."/>
            <person name="Bhattacharya S.S."/>
            <person name="Shirouzu T."/>
            <person name="Yoshinaga Y."/>
            <person name="Martin F.M."/>
            <person name="Grigoriev I.V."/>
            <person name="Hibbett D.S."/>
        </authorList>
    </citation>
    <scope>NUCLEOTIDE SEQUENCE [LARGE SCALE GENOMIC DNA]</scope>
    <source>
        <strain evidence="9 10">HHB12029</strain>
    </source>
</reference>
<evidence type="ECO:0000256" key="3">
    <source>
        <dbReference type="PIRSR" id="PIRSR601461-1"/>
    </source>
</evidence>
<dbReference type="Proteomes" id="UP000077266">
    <property type="component" value="Unassembled WGS sequence"/>
</dbReference>
<evidence type="ECO:0000259" key="8">
    <source>
        <dbReference type="PROSITE" id="PS51767"/>
    </source>
</evidence>
<dbReference type="InParanoid" id="A0A165EJ33"/>
<gene>
    <name evidence="9" type="ORF">EXIGLDRAFT_774032</name>
</gene>
<accession>A0A165EJ33</accession>
<feature type="chain" id="PRO_5007857199" evidence="6">
    <location>
        <begin position="27"/>
        <end position="527"/>
    </location>
</feature>
<dbReference type="InterPro" id="IPR001461">
    <property type="entry name" value="Aspartic_peptidase_A1"/>
</dbReference>
<dbReference type="InterPro" id="IPR021109">
    <property type="entry name" value="Peptidase_aspartic_dom_sf"/>
</dbReference>
<dbReference type="PROSITE" id="PS50030">
    <property type="entry name" value="UBA"/>
    <property type="match status" value="1"/>
</dbReference>
<evidence type="ECO:0000313" key="9">
    <source>
        <dbReference type="EMBL" id="KZV87050.1"/>
    </source>
</evidence>
<dbReference type="PANTHER" id="PTHR47966:SF51">
    <property type="entry name" value="BETA-SITE APP-CLEAVING ENZYME, ISOFORM A-RELATED"/>
    <property type="match status" value="1"/>
</dbReference>
<dbReference type="OrthoDB" id="771136at2759"/>
<dbReference type="PROSITE" id="PS51767">
    <property type="entry name" value="PEPTIDASE_A1"/>
    <property type="match status" value="1"/>
</dbReference>
<keyword evidence="4" id="KW-0378">Hydrolase</keyword>
<evidence type="ECO:0000256" key="2">
    <source>
        <dbReference type="ARBA" id="ARBA00022750"/>
    </source>
</evidence>
<organism evidence="9 10">
    <name type="scientific">Exidia glandulosa HHB12029</name>
    <dbReference type="NCBI Taxonomy" id="1314781"/>
    <lineage>
        <taxon>Eukaryota</taxon>
        <taxon>Fungi</taxon>
        <taxon>Dikarya</taxon>
        <taxon>Basidiomycota</taxon>
        <taxon>Agaricomycotina</taxon>
        <taxon>Agaricomycetes</taxon>
        <taxon>Auriculariales</taxon>
        <taxon>Exidiaceae</taxon>
        <taxon>Exidia</taxon>
    </lineage>
</organism>
<dbReference type="EMBL" id="KV426137">
    <property type="protein sequence ID" value="KZV87050.1"/>
    <property type="molecule type" value="Genomic_DNA"/>
</dbReference>
<dbReference type="SUPFAM" id="SSF50630">
    <property type="entry name" value="Acid proteases"/>
    <property type="match status" value="1"/>
</dbReference>
<keyword evidence="6" id="KW-0732">Signal</keyword>
<keyword evidence="2 4" id="KW-0064">Aspartyl protease</keyword>
<feature type="active site" evidence="3">
    <location>
        <position position="79"/>
    </location>
</feature>
<feature type="region of interest" description="Disordered" evidence="5">
    <location>
        <begin position="466"/>
        <end position="505"/>
    </location>
</feature>
<dbReference type="AlphaFoldDB" id="A0A165EJ33"/>
<feature type="domain" description="Peptidase A1" evidence="8">
    <location>
        <begin position="63"/>
        <end position="413"/>
    </location>
</feature>
<dbReference type="Gene3D" id="2.40.70.10">
    <property type="entry name" value="Acid Proteases"/>
    <property type="match status" value="2"/>
</dbReference>
<comment type="similarity">
    <text evidence="1 4">Belongs to the peptidase A1 family.</text>
</comment>
<proteinExistence type="inferred from homology"/>
<dbReference type="InterPro" id="IPR034164">
    <property type="entry name" value="Pepsin-like_dom"/>
</dbReference>
<evidence type="ECO:0000259" key="7">
    <source>
        <dbReference type="PROSITE" id="PS50030"/>
    </source>
</evidence>
<evidence type="ECO:0000313" key="10">
    <source>
        <dbReference type="Proteomes" id="UP000077266"/>
    </source>
</evidence>
<dbReference type="InterPro" id="IPR033121">
    <property type="entry name" value="PEPTIDASE_A1"/>
</dbReference>
<evidence type="ECO:0000256" key="5">
    <source>
        <dbReference type="SAM" id="MobiDB-lite"/>
    </source>
</evidence>
<keyword evidence="10" id="KW-1185">Reference proteome</keyword>
<dbReference type="CDD" id="cd05471">
    <property type="entry name" value="pepsin_like"/>
    <property type="match status" value="1"/>
</dbReference>
<keyword evidence="4 9" id="KW-0645">Protease</keyword>
<dbReference type="GO" id="GO:0004190">
    <property type="term" value="F:aspartic-type endopeptidase activity"/>
    <property type="evidence" value="ECO:0007669"/>
    <property type="project" value="UniProtKB-KW"/>
</dbReference>
<dbReference type="InterPro" id="IPR001969">
    <property type="entry name" value="Aspartic_peptidase_AS"/>
</dbReference>
<feature type="signal peptide" evidence="6">
    <location>
        <begin position="1"/>
        <end position="26"/>
    </location>
</feature>
<dbReference type="Pfam" id="PF00026">
    <property type="entry name" value="Asp"/>
    <property type="match status" value="2"/>
</dbReference>
<dbReference type="PROSITE" id="PS00141">
    <property type="entry name" value="ASP_PROTEASE"/>
    <property type="match status" value="1"/>
</dbReference>
<dbReference type="InterPro" id="IPR015940">
    <property type="entry name" value="UBA"/>
</dbReference>
<feature type="active site" evidence="3">
    <location>
        <position position="290"/>
    </location>
</feature>